<evidence type="ECO:0000313" key="3">
    <source>
        <dbReference type="EMBL" id="EEC17112.1"/>
    </source>
</evidence>
<dbReference type="VEuPathDB" id="VectorBase:ISCW011904"/>
<feature type="transmembrane region" description="Helical" evidence="2">
    <location>
        <begin position="27"/>
        <end position="49"/>
    </location>
</feature>
<dbReference type="EMBL" id="DS918491">
    <property type="protein sequence ID" value="EEC17112.1"/>
    <property type="molecule type" value="Genomic_DNA"/>
</dbReference>
<feature type="region of interest" description="Disordered" evidence="1">
    <location>
        <begin position="82"/>
        <end position="131"/>
    </location>
</feature>
<dbReference type="EMBL" id="ABJB010275048">
    <property type="status" value="NOT_ANNOTATED_CDS"/>
    <property type="molecule type" value="Genomic_DNA"/>
</dbReference>
<organism>
    <name type="scientific">Ixodes scapularis</name>
    <name type="common">Black-legged tick</name>
    <name type="synonym">Deer tick</name>
    <dbReference type="NCBI Taxonomy" id="6945"/>
    <lineage>
        <taxon>Eukaryota</taxon>
        <taxon>Metazoa</taxon>
        <taxon>Ecdysozoa</taxon>
        <taxon>Arthropoda</taxon>
        <taxon>Chelicerata</taxon>
        <taxon>Arachnida</taxon>
        <taxon>Acari</taxon>
        <taxon>Parasitiformes</taxon>
        <taxon>Ixodida</taxon>
        <taxon>Ixodoidea</taxon>
        <taxon>Ixodidae</taxon>
        <taxon>Ixodinae</taxon>
        <taxon>Ixodes</taxon>
    </lineage>
</organism>
<keyword evidence="2" id="KW-1133">Transmembrane helix</keyword>
<dbReference type="Proteomes" id="UP000001555">
    <property type="component" value="Unassembled WGS sequence"/>
</dbReference>
<evidence type="ECO:0000256" key="1">
    <source>
        <dbReference type="SAM" id="MobiDB-lite"/>
    </source>
</evidence>
<dbReference type="VEuPathDB" id="VectorBase:ISCI011904"/>
<dbReference type="EnsemblMetazoa" id="ISCW011904-RA">
    <property type="protein sequence ID" value="ISCW011904-PA"/>
    <property type="gene ID" value="ISCW011904"/>
</dbReference>
<reference evidence="3 5" key="1">
    <citation type="submission" date="2008-03" db="EMBL/GenBank/DDBJ databases">
        <title>Annotation of Ixodes scapularis.</title>
        <authorList>
            <consortium name="Ixodes scapularis Genome Project Consortium"/>
            <person name="Caler E."/>
            <person name="Hannick L.I."/>
            <person name="Bidwell S."/>
            <person name="Joardar V."/>
            <person name="Thiagarajan M."/>
            <person name="Amedeo P."/>
            <person name="Galinsky K.J."/>
            <person name="Schobel S."/>
            <person name="Inman J."/>
            <person name="Hostetler J."/>
            <person name="Miller J."/>
            <person name="Hammond M."/>
            <person name="Megy K."/>
            <person name="Lawson D."/>
            <person name="Kodira C."/>
            <person name="Sutton G."/>
            <person name="Meyer J."/>
            <person name="Hill C.A."/>
            <person name="Birren B."/>
            <person name="Nene V."/>
            <person name="Collins F."/>
            <person name="Alarcon-Chaidez F."/>
            <person name="Wikel S."/>
            <person name="Strausberg R."/>
        </authorList>
    </citation>
    <scope>NUCLEOTIDE SEQUENCE [LARGE SCALE GENOMIC DNA]</scope>
    <source>
        <strain evidence="5">Wikel</strain>
        <strain evidence="3">Wikel colony</strain>
    </source>
</reference>
<reference evidence="4" key="2">
    <citation type="submission" date="2020-05" db="UniProtKB">
        <authorList>
            <consortium name="EnsemblMetazoa"/>
        </authorList>
    </citation>
    <scope>IDENTIFICATION</scope>
    <source>
        <strain evidence="4">wikel</strain>
    </source>
</reference>
<evidence type="ECO:0000313" key="4">
    <source>
        <dbReference type="EnsemblMetazoa" id="ISCW011904-PA"/>
    </source>
</evidence>
<gene>
    <name evidence="3" type="ORF">IscW_ISCW011904</name>
</gene>
<dbReference type="AlphaFoldDB" id="B7QE40"/>
<name>B7QE40_IXOSC</name>
<dbReference type="InParanoid" id="B7QE40"/>
<evidence type="ECO:0000313" key="5">
    <source>
        <dbReference type="Proteomes" id="UP000001555"/>
    </source>
</evidence>
<keyword evidence="2" id="KW-0812">Transmembrane</keyword>
<keyword evidence="5" id="KW-1185">Reference proteome</keyword>
<accession>B7QE40</accession>
<keyword evidence="2" id="KW-0472">Membrane</keyword>
<sequence>MVRVRVPHVRPIVCCTVKRAVRLLPSALLLVFVLSLILVTLVQIAVIHSHRRALYLQRRVATTSRPSAAGAAVGSLSAWSSSAGQPVPGQGDGSPTSHFQAWSAAHKSREARRRQQPPPPHASHNKSAKVRPNALQVEALLDKNAPSVENNIKILTGLANAARIRDIFGVLTAARNVSRSAGGVRQVTAVTTTTAAASSNGSSWELVTDVYDGNVLWGDPRRTRKLGMASVRPTTRPLCPEVPPGLGETT</sequence>
<proteinExistence type="predicted"/>
<evidence type="ECO:0000256" key="2">
    <source>
        <dbReference type="SAM" id="Phobius"/>
    </source>
</evidence>
<protein>
    <submittedName>
        <fullName evidence="3 4">Uncharacterized protein</fullName>
    </submittedName>
</protein>
<dbReference type="HOGENOM" id="CLU_1112365_0_0_1"/>
<dbReference type="PaxDb" id="6945-B7QE40"/>